<keyword evidence="6" id="KW-0677">Repeat</keyword>
<dbReference type="PANTHER" id="PTHR43480:SF1">
    <property type="entry name" value="ACYL-[ACYL-CARRIER-PROTEIN]--UDP-N-ACETYLGLUCOSAMINE O-ACYLTRANSFERASE, MITOCHONDRIAL-RELATED"/>
    <property type="match status" value="1"/>
</dbReference>
<keyword evidence="9" id="KW-1185">Reference proteome</keyword>
<reference evidence="8 9" key="1">
    <citation type="submission" date="2015-11" db="EMBL/GenBank/DDBJ databases">
        <title>Genomic analysis of 38 Legionella species identifies large and diverse effector repertoires.</title>
        <authorList>
            <person name="Burstein D."/>
            <person name="Amaro F."/>
            <person name="Zusman T."/>
            <person name="Lifshitz Z."/>
            <person name="Cohen O."/>
            <person name="Gilbert J.A."/>
            <person name="Pupko T."/>
            <person name="Shuman H.A."/>
            <person name="Segal G."/>
        </authorList>
    </citation>
    <scope>NUCLEOTIDE SEQUENCE [LARGE SCALE GENOMIC DNA]</scope>
    <source>
        <strain evidence="8 9">BL-540</strain>
    </source>
</reference>
<comment type="subcellular location">
    <subcellularLocation>
        <location evidence="6">Cytoplasm</location>
    </subcellularLocation>
</comment>
<dbReference type="NCBIfam" id="TIGR01852">
    <property type="entry name" value="lipid_A_lpxA"/>
    <property type="match status" value="1"/>
</dbReference>
<gene>
    <name evidence="8" type="primary">lpxA_1</name>
    <name evidence="6" type="synonym">lpxA</name>
    <name evidence="8" type="ORF">Ljor_1189</name>
</gene>
<dbReference type="PATRIC" id="fig|456.5.peg.1267"/>
<dbReference type="CDD" id="cd03351">
    <property type="entry name" value="LbH_UDP-GlcNAc_AT"/>
    <property type="match status" value="1"/>
</dbReference>
<keyword evidence="4 6" id="KW-0443">Lipid metabolism</keyword>
<dbReference type="Gene3D" id="2.160.10.10">
    <property type="entry name" value="Hexapeptide repeat proteins"/>
    <property type="match status" value="1"/>
</dbReference>
<keyword evidence="5 6" id="KW-0012">Acyltransferase</keyword>
<evidence type="ECO:0000256" key="1">
    <source>
        <dbReference type="ARBA" id="ARBA00022516"/>
    </source>
</evidence>
<dbReference type="PANTHER" id="PTHR43480">
    <property type="entry name" value="ACYL-[ACYL-CARRIER-PROTEIN]--UDP-N-ACETYLGLUCOSAMINE O-ACYLTRANSFERASE"/>
    <property type="match status" value="1"/>
</dbReference>
<comment type="subunit">
    <text evidence="6">Homotrimer.</text>
</comment>
<dbReference type="SUPFAM" id="SSF51161">
    <property type="entry name" value="Trimeric LpxA-like enzymes"/>
    <property type="match status" value="1"/>
</dbReference>
<dbReference type="Pfam" id="PF00132">
    <property type="entry name" value="Hexapep"/>
    <property type="match status" value="2"/>
</dbReference>
<keyword evidence="6" id="KW-0963">Cytoplasm</keyword>
<accession>A0A0W0V9S2</accession>
<dbReference type="UniPathway" id="UPA00359">
    <property type="reaction ID" value="UER00477"/>
</dbReference>
<comment type="similarity">
    <text evidence="6">Belongs to the transferase hexapeptide repeat family. LpxA subfamily.</text>
</comment>
<name>A0A0W0V9S2_9GAMM</name>
<keyword evidence="1 6" id="KW-0444">Lipid biosynthesis</keyword>
<organism evidence="8 9">
    <name type="scientific">Legionella jordanis</name>
    <dbReference type="NCBI Taxonomy" id="456"/>
    <lineage>
        <taxon>Bacteria</taxon>
        <taxon>Pseudomonadati</taxon>
        <taxon>Pseudomonadota</taxon>
        <taxon>Gammaproteobacteria</taxon>
        <taxon>Legionellales</taxon>
        <taxon>Legionellaceae</taxon>
        <taxon>Legionella</taxon>
    </lineage>
</organism>
<evidence type="ECO:0000256" key="3">
    <source>
        <dbReference type="ARBA" id="ARBA00022679"/>
    </source>
</evidence>
<dbReference type="NCBIfam" id="NF003657">
    <property type="entry name" value="PRK05289.1"/>
    <property type="match status" value="1"/>
</dbReference>
<evidence type="ECO:0000256" key="4">
    <source>
        <dbReference type="ARBA" id="ARBA00023098"/>
    </source>
</evidence>
<dbReference type="GO" id="GO:0008780">
    <property type="term" value="F:acyl-[acyl-carrier-protein]-UDP-N-acetylglucosamine O-acyltransferase activity"/>
    <property type="evidence" value="ECO:0007669"/>
    <property type="project" value="UniProtKB-UniRule"/>
</dbReference>
<dbReference type="GO" id="GO:0005737">
    <property type="term" value="C:cytoplasm"/>
    <property type="evidence" value="ECO:0007669"/>
    <property type="project" value="UniProtKB-SubCell"/>
</dbReference>
<comment type="caution">
    <text evidence="8">The sequence shown here is derived from an EMBL/GenBank/DDBJ whole genome shotgun (WGS) entry which is preliminary data.</text>
</comment>
<protein>
    <recommendedName>
        <fullName evidence="6">Acyl-[acyl-carrier-protein]--UDP-N-acetylglucosamine O-acyltransferase</fullName>
        <shortName evidence="6">UDP-N-acetylglucosamine acyltransferase</shortName>
        <ecNumber evidence="6">2.3.1.129</ecNumber>
    </recommendedName>
</protein>
<dbReference type="EMBL" id="LNYJ01000011">
    <property type="protein sequence ID" value="KTD16883.1"/>
    <property type="molecule type" value="Genomic_DNA"/>
</dbReference>
<dbReference type="InterPro" id="IPR029098">
    <property type="entry name" value="Acetyltransf_C"/>
</dbReference>
<dbReference type="Pfam" id="PF13720">
    <property type="entry name" value="Acetyltransf_11"/>
    <property type="match status" value="1"/>
</dbReference>
<evidence type="ECO:0000256" key="6">
    <source>
        <dbReference type="HAMAP-Rule" id="MF_00387"/>
    </source>
</evidence>
<dbReference type="InterPro" id="IPR011004">
    <property type="entry name" value="Trimer_LpxA-like_sf"/>
</dbReference>
<proteinExistence type="inferred from homology"/>
<evidence type="ECO:0000313" key="9">
    <source>
        <dbReference type="Proteomes" id="UP000055035"/>
    </source>
</evidence>
<evidence type="ECO:0000256" key="2">
    <source>
        <dbReference type="ARBA" id="ARBA00022556"/>
    </source>
</evidence>
<dbReference type="AlphaFoldDB" id="A0A0W0V9S2"/>
<sequence>MNKIHELVVVEKGAVLGDNIEINPFCSIGSEVVIEDNVKIHEHVVIKGKTVIGAGTEIYPFASIGLPPQDLKYRGERSETIIGKNCQIREHVTIHAGTASGIMLTKVGDNCLLMAGSHVAHDCIVGNEVIIANCAALAGHVVIDDFCIIGGLAAILQFVRIGKYAMICGMTGVTTNVPPFAMVFGNRGYLSGLNLVGMKRRGFTREEIKEINSLYKIIFFNNELSFKARVEAAKERVNSIHGQEIINFLSENSKKNFCQPRMNNEAE</sequence>
<evidence type="ECO:0000313" key="8">
    <source>
        <dbReference type="EMBL" id="KTD16883.1"/>
    </source>
</evidence>
<comment type="pathway">
    <text evidence="6">Glycolipid biosynthesis; lipid IV(A) biosynthesis; lipid IV(A) from (3R)-3-hydroxytetradecanoyl-[acyl-carrier-protein] and UDP-N-acetyl-alpha-D-glucosamine: step 1/6.</text>
</comment>
<dbReference type="Gene3D" id="1.20.1180.10">
    <property type="entry name" value="Udp N-acetylglucosamine O-acyltransferase, C-terminal domain"/>
    <property type="match status" value="1"/>
</dbReference>
<keyword evidence="2 6" id="KW-0441">Lipid A biosynthesis</keyword>
<dbReference type="InterPro" id="IPR001451">
    <property type="entry name" value="Hexapep"/>
</dbReference>
<dbReference type="GO" id="GO:0009245">
    <property type="term" value="P:lipid A biosynthetic process"/>
    <property type="evidence" value="ECO:0007669"/>
    <property type="project" value="UniProtKB-UniRule"/>
</dbReference>
<dbReference type="RefSeq" id="WP_064108428.1">
    <property type="nucleotide sequence ID" value="NZ_CAAAIC010000012.1"/>
</dbReference>
<keyword evidence="3 6" id="KW-0808">Transferase</keyword>
<dbReference type="PIRSF" id="PIRSF000456">
    <property type="entry name" value="UDP-GlcNAc_acltr"/>
    <property type="match status" value="1"/>
</dbReference>
<dbReference type="InterPro" id="IPR037157">
    <property type="entry name" value="Acetyltransf_C_sf"/>
</dbReference>
<comment type="catalytic activity">
    <reaction evidence="6">
        <text>a (3R)-hydroxyacyl-[ACP] + UDP-N-acetyl-alpha-D-glucosamine = a UDP-3-O-[(3R)-3-hydroxyacyl]-N-acetyl-alpha-D-glucosamine + holo-[ACP]</text>
        <dbReference type="Rhea" id="RHEA:67812"/>
        <dbReference type="Rhea" id="RHEA-COMP:9685"/>
        <dbReference type="Rhea" id="RHEA-COMP:9945"/>
        <dbReference type="ChEBI" id="CHEBI:57705"/>
        <dbReference type="ChEBI" id="CHEBI:64479"/>
        <dbReference type="ChEBI" id="CHEBI:78827"/>
        <dbReference type="ChEBI" id="CHEBI:173225"/>
        <dbReference type="EC" id="2.3.1.129"/>
    </reaction>
</comment>
<dbReference type="InterPro" id="IPR010137">
    <property type="entry name" value="Lipid_A_LpxA"/>
</dbReference>
<dbReference type="GO" id="GO:0016020">
    <property type="term" value="C:membrane"/>
    <property type="evidence" value="ECO:0007669"/>
    <property type="project" value="GOC"/>
</dbReference>
<feature type="domain" description="UDP N-acetylglucosamine O-acyltransferase C-terminal" evidence="7">
    <location>
        <begin position="177"/>
        <end position="255"/>
    </location>
</feature>
<dbReference type="Proteomes" id="UP000055035">
    <property type="component" value="Unassembled WGS sequence"/>
</dbReference>
<dbReference type="EC" id="2.3.1.129" evidence="6"/>
<comment type="function">
    <text evidence="6">Involved in the biosynthesis of lipid A, a phosphorylated glycolipid that anchors the lipopolysaccharide to the outer membrane of the cell.</text>
</comment>
<evidence type="ECO:0000259" key="7">
    <source>
        <dbReference type="Pfam" id="PF13720"/>
    </source>
</evidence>
<dbReference type="STRING" id="456.Ljor_1189"/>
<dbReference type="HAMAP" id="MF_00387">
    <property type="entry name" value="LpxA"/>
    <property type="match status" value="1"/>
</dbReference>
<evidence type="ECO:0000256" key="5">
    <source>
        <dbReference type="ARBA" id="ARBA00023315"/>
    </source>
</evidence>